<evidence type="ECO:0000313" key="6">
    <source>
        <dbReference type="Proteomes" id="UP000316925"/>
    </source>
</evidence>
<dbReference type="EMBL" id="SOIJ01000143">
    <property type="protein sequence ID" value="TET93127.1"/>
    <property type="molecule type" value="Genomic_DNA"/>
</dbReference>
<comment type="function">
    <text evidence="4">This protein is located at the 30S-50S ribosomal subunit interface and may play a role in the structure and function of the aminoacyl-tRNA binding site.</text>
</comment>
<keyword evidence="3 4" id="KW-0687">Ribonucleoprotein</keyword>
<sequence>MQTKLQIVEEKQIKKEISEFRPGDTVAVHLSIHEGKRERTQIFEGIVLKRRGGGMRETFTVRKVSFGIGIERTFPLHLPLIKKIEVTKQGKERRANLSYRRGRIKR</sequence>
<dbReference type="InterPro" id="IPR038657">
    <property type="entry name" value="Ribosomal_bL19_sf"/>
</dbReference>
<name>A0A523YNR3_UNCAE</name>
<dbReference type="GO" id="GO:0022625">
    <property type="term" value="C:cytosolic large ribosomal subunit"/>
    <property type="evidence" value="ECO:0007669"/>
    <property type="project" value="TreeGrafter"/>
</dbReference>
<dbReference type="GO" id="GO:0006412">
    <property type="term" value="P:translation"/>
    <property type="evidence" value="ECO:0007669"/>
    <property type="project" value="InterPro"/>
</dbReference>
<organism evidence="5 6">
    <name type="scientific">Aerophobetes bacterium</name>
    <dbReference type="NCBI Taxonomy" id="2030807"/>
    <lineage>
        <taxon>Bacteria</taxon>
        <taxon>Candidatus Aerophobota</taxon>
    </lineage>
</organism>
<dbReference type="SUPFAM" id="SSF50104">
    <property type="entry name" value="Translation proteins SH3-like domain"/>
    <property type="match status" value="1"/>
</dbReference>
<proteinExistence type="inferred from homology"/>
<reference evidence="5 6" key="1">
    <citation type="submission" date="2019-03" db="EMBL/GenBank/DDBJ databases">
        <title>Metabolic potential of uncultured bacteria and archaea associated with petroleum seepage in deep-sea sediments.</title>
        <authorList>
            <person name="Dong X."/>
            <person name="Hubert C."/>
        </authorList>
    </citation>
    <scope>NUCLEOTIDE SEQUENCE [LARGE SCALE GENOMIC DNA]</scope>
    <source>
        <strain evidence="5">E29_bin28</strain>
    </source>
</reference>
<dbReference type="AlphaFoldDB" id="A0A523YNR3"/>
<evidence type="ECO:0000256" key="3">
    <source>
        <dbReference type="ARBA" id="ARBA00023274"/>
    </source>
</evidence>
<dbReference type="InterPro" id="IPR001857">
    <property type="entry name" value="Ribosomal_bL19"/>
</dbReference>
<dbReference type="PIRSF" id="PIRSF002191">
    <property type="entry name" value="Ribosomal_L19"/>
    <property type="match status" value="1"/>
</dbReference>
<protein>
    <recommendedName>
        <fullName evidence="4">50S ribosomal protein L19</fullName>
    </recommendedName>
</protein>
<accession>A0A523YNR3</accession>
<comment type="similarity">
    <text evidence="1 4">Belongs to the bacterial ribosomal protein bL19 family.</text>
</comment>
<dbReference type="Gene3D" id="2.30.30.790">
    <property type="match status" value="1"/>
</dbReference>
<dbReference type="Pfam" id="PF01245">
    <property type="entry name" value="Ribosomal_L19"/>
    <property type="match status" value="1"/>
</dbReference>
<dbReference type="PANTHER" id="PTHR15680:SF9">
    <property type="entry name" value="LARGE RIBOSOMAL SUBUNIT PROTEIN BL19M"/>
    <property type="match status" value="1"/>
</dbReference>
<dbReference type="GO" id="GO:0003735">
    <property type="term" value="F:structural constituent of ribosome"/>
    <property type="evidence" value="ECO:0007669"/>
    <property type="project" value="InterPro"/>
</dbReference>
<keyword evidence="2 5" id="KW-0689">Ribosomal protein</keyword>
<evidence type="ECO:0000313" key="5">
    <source>
        <dbReference type="EMBL" id="TET93127.1"/>
    </source>
</evidence>
<dbReference type="PRINTS" id="PR00061">
    <property type="entry name" value="RIBOSOMALL19"/>
</dbReference>
<dbReference type="Proteomes" id="UP000316925">
    <property type="component" value="Unassembled WGS sequence"/>
</dbReference>
<evidence type="ECO:0000256" key="2">
    <source>
        <dbReference type="ARBA" id="ARBA00022980"/>
    </source>
</evidence>
<dbReference type="InterPro" id="IPR008991">
    <property type="entry name" value="Translation_prot_SH3-like_sf"/>
</dbReference>
<comment type="caution">
    <text evidence="5">The sequence shown here is derived from an EMBL/GenBank/DDBJ whole genome shotgun (WGS) entry which is preliminary data.</text>
</comment>
<evidence type="ECO:0000256" key="4">
    <source>
        <dbReference type="RuleBase" id="RU000559"/>
    </source>
</evidence>
<dbReference type="NCBIfam" id="TIGR01024">
    <property type="entry name" value="rplS_bact"/>
    <property type="match status" value="1"/>
</dbReference>
<gene>
    <name evidence="5" type="ORF">E3J33_02515</name>
</gene>
<evidence type="ECO:0000256" key="1">
    <source>
        <dbReference type="ARBA" id="ARBA00005781"/>
    </source>
</evidence>
<dbReference type="PANTHER" id="PTHR15680">
    <property type="entry name" value="RIBOSOMAL PROTEIN L19"/>
    <property type="match status" value="1"/>
</dbReference>